<evidence type="ECO:0000256" key="3">
    <source>
        <dbReference type="ARBA" id="ARBA00022490"/>
    </source>
</evidence>
<dbReference type="PANTHER" id="PTHR34773:SF1">
    <property type="entry name" value="FLAGELLAR SECRETION CHAPERONE FLIS"/>
    <property type="match status" value="1"/>
</dbReference>
<organism evidence="7 8">
    <name type="scientific">Capsulimonas corticalis</name>
    <dbReference type="NCBI Taxonomy" id="2219043"/>
    <lineage>
        <taxon>Bacteria</taxon>
        <taxon>Bacillati</taxon>
        <taxon>Armatimonadota</taxon>
        <taxon>Armatimonadia</taxon>
        <taxon>Capsulimonadales</taxon>
        <taxon>Capsulimonadaceae</taxon>
        <taxon>Capsulimonas</taxon>
    </lineage>
</organism>
<evidence type="ECO:0000256" key="2">
    <source>
        <dbReference type="ARBA" id="ARBA00008787"/>
    </source>
</evidence>
<protein>
    <recommendedName>
        <fullName evidence="6">Flagellar secretion chaperone FliS</fullName>
    </recommendedName>
</protein>
<evidence type="ECO:0000256" key="6">
    <source>
        <dbReference type="PIRNR" id="PIRNR039090"/>
    </source>
</evidence>
<sequence length="149" mass="16756">MSLSSPYNQYQRTAVETANPTRLVIMLYDGAIRFLNQVIPAIQAKDYEKKGIYIVKAQMIVAHLQNTLDHTAGGSVAKSLDNIYTRMYHTLTEANLQDAPAKIEEVIYALRELREAWVEVDRQCQASKAPASITTETRSQDVSLRRIAA</sequence>
<dbReference type="FunCoup" id="A0A402CSC2">
    <property type="interactions" value="73"/>
</dbReference>
<dbReference type="Proteomes" id="UP000287394">
    <property type="component" value="Chromosome"/>
</dbReference>
<name>A0A402CSC2_9BACT</name>
<keyword evidence="8" id="KW-1185">Reference proteome</keyword>
<dbReference type="InterPro" id="IPR003713">
    <property type="entry name" value="FliS"/>
</dbReference>
<evidence type="ECO:0000256" key="5">
    <source>
        <dbReference type="ARBA" id="ARBA00023186"/>
    </source>
</evidence>
<evidence type="ECO:0000313" key="8">
    <source>
        <dbReference type="Proteomes" id="UP000287394"/>
    </source>
</evidence>
<dbReference type="OrthoDB" id="9792010at2"/>
<keyword evidence="7" id="KW-0282">Flagellum</keyword>
<dbReference type="PIRSF" id="PIRSF039090">
    <property type="entry name" value="Flis"/>
    <property type="match status" value="1"/>
</dbReference>
<proteinExistence type="inferred from homology"/>
<gene>
    <name evidence="7" type="primary">fliS</name>
    <name evidence="7" type="ORF">CCAX7_31830</name>
</gene>
<comment type="similarity">
    <text evidence="2 6">Belongs to the FliS family.</text>
</comment>
<keyword evidence="5" id="KW-0143">Chaperone</keyword>
<dbReference type="Gene3D" id="1.20.120.340">
    <property type="entry name" value="Flagellar protein FliS"/>
    <property type="match status" value="1"/>
</dbReference>
<dbReference type="EMBL" id="AP025739">
    <property type="protein sequence ID" value="BDI31132.1"/>
    <property type="molecule type" value="Genomic_DNA"/>
</dbReference>
<keyword evidence="3 6" id="KW-0963">Cytoplasm</keyword>
<evidence type="ECO:0000256" key="4">
    <source>
        <dbReference type="ARBA" id="ARBA00022795"/>
    </source>
</evidence>
<keyword evidence="7" id="KW-0969">Cilium</keyword>
<evidence type="ECO:0000313" key="7">
    <source>
        <dbReference type="EMBL" id="BDI31132.1"/>
    </source>
</evidence>
<comment type="subcellular location">
    <subcellularLocation>
        <location evidence="1 6">Cytoplasm</location>
        <location evidence="1 6">Cytosol</location>
    </subcellularLocation>
</comment>
<dbReference type="RefSeq" id="WP_119320301.1">
    <property type="nucleotide sequence ID" value="NZ_AP025739.1"/>
</dbReference>
<dbReference type="InterPro" id="IPR036584">
    <property type="entry name" value="FliS_sf"/>
</dbReference>
<reference evidence="7 8" key="1">
    <citation type="journal article" date="2019" name="Int. J. Syst. Evol. Microbiol.">
        <title>Capsulimonas corticalis gen. nov., sp. nov., an aerobic capsulated bacterium, of a novel bacterial order, Capsulimonadales ord. nov., of the class Armatimonadia of the phylum Armatimonadetes.</title>
        <authorList>
            <person name="Li J."/>
            <person name="Kudo C."/>
            <person name="Tonouchi A."/>
        </authorList>
    </citation>
    <scope>NUCLEOTIDE SEQUENCE [LARGE SCALE GENOMIC DNA]</scope>
    <source>
        <strain evidence="7 8">AX-7</strain>
    </source>
</reference>
<dbReference type="GO" id="GO:0071973">
    <property type="term" value="P:bacterial-type flagellum-dependent cell motility"/>
    <property type="evidence" value="ECO:0007669"/>
    <property type="project" value="TreeGrafter"/>
</dbReference>
<dbReference type="KEGG" id="ccot:CCAX7_31830"/>
<dbReference type="PANTHER" id="PTHR34773">
    <property type="entry name" value="FLAGELLAR SECRETION CHAPERONE FLIS"/>
    <property type="match status" value="1"/>
</dbReference>
<dbReference type="NCBIfam" id="TIGR00208">
    <property type="entry name" value="fliS"/>
    <property type="match status" value="1"/>
</dbReference>
<dbReference type="Pfam" id="PF02561">
    <property type="entry name" value="FliS"/>
    <property type="match status" value="1"/>
</dbReference>
<keyword evidence="4 6" id="KW-1005">Bacterial flagellum biogenesis</keyword>
<keyword evidence="7" id="KW-0966">Cell projection</keyword>
<dbReference type="CDD" id="cd16098">
    <property type="entry name" value="FliS"/>
    <property type="match status" value="1"/>
</dbReference>
<dbReference type="GO" id="GO:0005829">
    <property type="term" value="C:cytosol"/>
    <property type="evidence" value="ECO:0007669"/>
    <property type="project" value="UniProtKB-SubCell"/>
</dbReference>
<accession>A0A402CSC2</accession>
<dbReference type="SUPFAM" id="SSF101116">
    <property type="entry name" value="Flagellar export chaperone FliS"/>
    <property type="match status" value="1"/>
</dbReference>
<dbReference type="AlphaFoldDB" id="A0A402CSC2"/>
<dbReference type="GO" id="GO:0044780">
    <property type="term" value="P:bacterial-type flagellum assembly"/>
    <property type="evidence" value="ECO:0007669"/>
    <property type="project" value="InterPro"/>
</dbReference>
<evidence type="ECO:0000256" key="1">
    <source>
        <dbReference type="ARBA" id="ARBA00004514"/>
    </source>
</evidence>